<comment type="caution">
    <text evidence="2">The sequence shown here is derived from an EMBL/GenBank/DDBJ whole genome shotgun (WGS) entry which is preliminary data.</text>
</comment>
<dbReference type="PANTHER" id="PTHR43135">
    <property type="entry name" value="ALPHA-D-RIBOSE 1-METHYLPHOSPHONATE 5-TRIPHOSPHATE DIPHOSPHATASE"/>
    <property type="match status" value="1"/>
</dbReference>
<organism evidence="2 3">
    <name type="scientific">Neoroseomonas soli</name>
    <dbReference type="NCBI Taxonomy" id="1081025"/>
    <lineage>
        <taxon>Bacteria</taxon>
        <taxon>Pseudomonadati</taxon>
        <taxon>Pseudomonadota</taxon>
        <taxon>Alphaproteobacteria</taxon>
        <taxon>Acetobacterales</taxon>
        <taxon>Acetobacteraceae</taxon>
        <taxon>Neoroseomonas</taxon>
    </lineage>
</organism>
<dbReference type="SUPFAM" id="SSF51338">
    <property type="entry name" value="Composite domain of metallo-dependent hydrolases"/>
    <property type="match status" value="2"/>
</dbReference>
<dbReference type="AlphaFoldDB" id="A0A9X9X103"/>
<sequence length="411" mass="44537">MGMIVLHGGRFLDPRRDELLEGIEVLVEDDRVREVSDAPIRSASARRVDVGGRTVMPGLIDAHVHMFMNEMNIGLLRNVPVTYASAKAAFVLKGMLMRGFTTVRDMAGGDYGMREASEAGYIDTPRLFVSGRAISQTGGHGDFRLRPDSTNDFICCSALEIFSVIADGLPEVLRAVRDELRKGSDHIKIMLSGGTASPNDPLDSLQYRVDEIEAVCEEARRWGTYVAGHAYADEAIRRAILAGVRTIEHGNFIEPPTAALMAERDAFLVPTLITYRMTKILGAASGKSPVSLAKNERVNAAGLTSLEICRAAGVPIGFGTDLSMHTQLYQCDGLAIHREAMPAAEVIRSATLVNARILRQEGQLGELIPGSHADLIVVEGDPYADLGIFKDGGPNIAAIMKGGRFYKDTLQ</sequence>
<evidence type="ECO:0000313" key="2">
    <source>
        <dbReference type="EMBL" id="MBR0673082.1"/>
    </source>
</evidence>
<evidence type="ECO:0000313" key="3">
    <source>
        <dbReference type="Proteomes" id="UP001138751"/>
    </source>
</evidence>
<name>A0A9X9X103_9PROT</name>
<dbReference type="SUPFAM" id="SSF51556">
    <property type="entry name" value="Metallo-dependent hydrolases"/>
    <property type="match status" value="1"/>
</dbReference>
<dbReference type="CDD" id="cd01299">
    <property type="entry name" value="Met_dep_hydrolase_A"/>
    <property type="match status" value="1"/>
</dbReference>
<reference evidence="2" key="2">
    <citation type="journal article" date="2021" name="Syst. Appl. Microbiol.">
        <title>Roseomonas hellenica sp. nov., isolated from roots of wild-growing Alkanna tinctoria.</title>
        <authorList>
            <person name="Rat A."/>
            <person name="Naranjo H.D."/>
            <person name="Lebbe L."/>
            <person name="Cnockaert M."/>
            <person name="Krigas N."/>
            <person name="Grigoriadou K."/>
            <person name="Maloupa E."/>
            <person name="Willems A."/>
        </authorList>
    </citation>
    <scope>NUCLEOTIDE SEQUENCE</scope>
    <source>
        <strain evidence="2">LMG 31231</strain>
    </source>
</reference>
<dbReference type="RefSeq" id="WP_211863496.1">
    <property type="nucleotide sequence ID" value="NZ_JAAEDM010000058.1"/>
</dbReference>
<keyword evidence="3" id="KW-1185">Reference proteome</keyword>
<dbReference type="Proteomes" id="UP001138751">
    <property type="component" value="Unassembled WGS sequence"/>
</dbReference>
<dbReference type="GO" id="GO:0016810">
    <property type="term" value="F:hydrolase activity, acting on carbon-nitrogen (but not peptide) bonds"/>
    <property type="evidence" value="ECO:0007669"/>
    <property type="project" value="InterPro"/>
</dbReference>
<evidence type="ECO:0000259" key="1">
    <source>
        <dbReference type="Pfam" id="PF01979"/>
    </source>
</evidence>
<dbReference type="InterPro" id="IPR011059">
    <property type="entry name" value="Metal-dep_hydrolase_composite"/>
</dbReference>
<dbReference type="PANTHER" id="PTHR43135:SF3">
    <property type="entry name" value="ALPHA-D-RIBOSE 1-METHYLPHOSPHONATE 5-TRIPHOSPHATE DIPHOSPHATASE"/>
    <property type="match status" value="1"/>
</dbReference>
<dbReference type="InterPro" id="IPR032466">
    <property type="entry name" value="Metal_Hydrolase"/>
</dbReference>
<reference evidence="2" key="1">
    <citation type="submission" date="2020-01" db="EMBL/GenBank/DDBJ databases">
        <authorList>
            <person name="Rat A."/>
        </authorList>
    </citation>
    <scope>NUCLEOTIDE SEQUENCE</scope>
    <source>
        <strain evidence="2">LMG 31231</strain>
    </source>
</reference>
<feature type="domain" description="Amidohydrolase-related" evidence="1">
    <location>
        <begin position="54"/>
        <end position="403"/>
    </location>
</feature>
<dbReference type="Pfam" id="PF01979">
    <property type="entry name" value="Amidohydro_1"/>
    <property type="match status" value="1"/>
</dbReference>
<protein>
    <submittedName>
        <fullName evidence="2">Amidohydrolase family protein</fullName>
    </submittedName>
</protein>
<dbReference type="InterPro" id="IPR006680">
    <property type="entry name" value="Amidohydro-rel"/>
</dbReference>
<dbReference type="Gene3D" id="2.30.40.10">
    <property type="entry name" value="Urease, subunit C, domain 1"/>
    <property type="match status" value="1"/>
</dbReference>
<proteinExistence type="predicted"/>
<dbReference type="InterPro" id="IPR051781">
    <property type="entry name" value="Metallo-dep_Hydrolase"/>
</dbReference>
<dbReference type="EMBL" id="JAAEDM010000058">
    <property type="protein sequence ID" value="MBR0673082.1"/>
    <property type="molecule type" value="Genomic_DNA"/>
</dbReference>
<dbReference type="Gene3D" id="3.20.20.140">
    <property type="entry name" value="Metal-dependent hydrolases"/>
    <property type="match status" value="1"/>
</dbReference>
<accession>A0A9X9X103</accession>
<dbReference type="InterPro" id="IPR057744">
    <property type="entry name" value="OTAase-like"/>
</dbReference>
<gene>
    <name evidence="2" type="ORF">GXW76_18025</name>
</gene>